<dbReference type="EMBL" id="VGIR01000103">
    <property type="protein sequence ID" value="MBM3332574.1"/>
    <property type="molecule type" value="Genomic_DNA"/>
</dbReference>
<gene>
    <name evidence="1" type="ORF">FJY68_12140</name>
</gene>
<dbReference type="AlphaFoldDB" id="A0A937XJN4"/>
<organism evidence="1 2">
    <name type="scientific">candidate division WOR-3 bacterium</name>
    <dbReference type="NCBI Taxonomy" id="2052148"/>
    <lineage>
        <taxon>Bacteria</taxon>
        <taxon>Bacteria division WOR-3</taxon>
    </lineage>
</organism>
<accession>A0A937XJN4</accession>
<reference evidence="1" key="1">
    <citation type="submission" date="2019-03" db="EMBL/GenBank/DDBJ databases">
        <title>Lake Tanganyika Metagenome-Assembled Genomes (MAGs).</title>
        <authorList>
            <person name="Tran P."/>
        </authorList>
    </citation>
    <scope>NUCLEOTIDE SEQUENCE</scope>
    <source>
        <strain evidence="1">K_DeepCast_150m_m2_040</strain>
    </source>
</reference>
<evidence type="ECO:0000313" key="1">
    <source>
        <dbReference type="EMBL" id="MBM3332574.1"/>
    </source>
</evidence>
<proteinExistence type="predicted"/>
<protein>
    <submittedName>
        <fullName evidence="1">Uncharacterized protein</fullName>
    </submittedName>
</protein>
<name>A0A937XJN4_UNCW3</name>
<sequence>MLAARALDSLIKVRYGDSLTVVEWHPYSFDNLNINPDDSLRVARYQHNPGQPSLALDGYLEVVMPSDPALYISAFDDAIRNVKSDASYFMLEARGEADSATGRVVITLAADSIASGTAPTLYCVVTEDSLTDALGAAYFRVPTQLVPNRNGQPVSLARGDTLVDTFEFSTAGRRLDMLGAAVFVEDASGTAEHRVLQSATIKRFTMTEEK</sequence>
<comment type="caution">
    <text evidence="1">The sequence shown here is derived from an EMBL/GenBank/DDBJ whole genome shotgun (WGS) entry which is preliminary data.</text>
</comment>
<evidence type="ECO:0000313" key="2">
    <source>
        <dbReference type="Proteomes" id="UP000779900"/>
    </source>
</evidence>
<dbReference type="Proteomes" id="UP000779900">
    <property type="component" value="Unassembled WGS sequence"/>
</dbReference>